<name>A0ABD3KZ43_EUCGL</name>
<reference evidence="2 4" key="1">
    <citation type="submission" date="2024-11" db="EMBL/GenBank/DDBJ databases">
        <title>Chromosome-level genome assembly of Eucalyptus globulus Labill. provides insights into its genome evolution.</title>
        <authorList>
            <person name="Li X."/>
        </authorList>
    </citation>
    <scope>NUCLEOTIDE SEQUENCE [LARGE SCALE GENOMIC DNA]</scope>
    <source>
        <strain evidence="2">CL2024</strain>
        <tissue evidence="2">Fresh tender leaves</tissue>
    </source>
</reference>
<dbReference type="EMBL" id="JBJKBG010000004">
    <property type="protein sequence ID" value="KAL3742839.1"/>
    <property type="molecule type" value="Genomic_DNA"/>
</dbReference>
<dbReference type="AlphaFoldDB" id="A0ABD3KZ43"/>
<proteinExistence type="predicted"/>
<gene>
    <name evidence="2" type="ORF">ACJRO7_018186</name>
    <name evidence="3" type="ORF">ACJRO7_018188</name>
</gene>
<protein>
    <submittedName>
        <fullName evidence="2">Uncharacterized protein</fullName>
    </submittedName>
</protein>
<keyword evidence="4" id="KW-1185">Reference proteome</keyword>
<comment type="caution">
    <text evidence="2">The sequence shown here is derived from an EMBL/GenBank/DDBJ whole genome shotgun (WGS) entry which is preliminary data.</text>
</comment>
<feature type="compositionally biased region" description="Gly residues" evidence="1">
    <location>
        <begin position="1"/>
        <end position="10"/>
    </location>
</feature>
<feature type="region of interest" description="Disordered" evidence="1">
    <location>
        <begin position="1"/>
        <end position="25"/>
    </location>
</feature>
<evidence type="ECO:0000313" key="2">
    <source>
        <dbReference type="EMBL" id="KAL3742837.1"/>
    </source>
</evidence>
<evidence type="ECO:0000313" key="4">
    <source>
        <dbReference type="Proteomes" id="UP001634007"/>
    </source>
</evidence>
<evidence type="ECO:0000313" key="3">
    <source>
        <dbReference type="EMBL" id="KAL3742839.1"/>
    </source>
</evidence>
<dbReference type="Proteomes" id="UP001634007">
    <property type="component" value="Unassembled WGS sequence"/>
</dbReference>
<evidence type="ECO:0000256" key="1">
    <source>
        <dbReference type="SAM" id="MobiDB-lite"/>
    </source>
</evidence>
<accession>A0ABD3KZ43</accession>
<organism evidence="2 4">
    <name type="scientific">Eucalyptus globulus</name>
    <name type="common">Tasmanian blue gum</name>
    <dbReference type="NCBI Taxonomy" id="34317"/>
    <lineage>
        <taxon>Eukaryota</taxon>
        <taxon>Viridiplantae</taxon>
        <taxon>Streptophyta</taxon>
        <taxon>Embryophyta</taxon>
        <taxon>Tracheophyta</taxon>
        <taxon>Spermatophyta</taxon>
        <taxon>Magnoliopsida</taxon>
        <taxon>eudicotyledons</taxon>
        <taxon>Gunneridae</taxon>
        <taxon>Pentapetalae</taxon>
        <taxon>rosids</taxon>
        <taxon>malvids</taxon>
        <taxon>Myrtales</taxon>
        <taxon>Myrtaceae</taxon>
        <taxon>Myrtoideae</taxon>
        <taxon>Eucalypteae</taxon>
        <taxon>Eucalyptus</taxon>
    </lineage>
</organism>
<sequence>MNGKQSGGTGKLPSLPIGDNVEVRDVCSGKSEKEPFKDYMSPLMNPDMRGLDESYLKKSPADYALPKKSEHDGTFCAPTTLLETASEQTLSEAKFSTSLMIKPSKPKATFFVGDAIPEDEAKKWWKRPYDMI</sequence>
<dbReference type="EMBL" id="JBJKBG010000004">
    <property type="protein sequence ID" value="KAL3742837.1"/>
    <property type="molecule type" value="Genomic_DNA"/>
</dbReference>